<dbReference type="InterPro" id="IPR035940">
    <property type="entry name" value="CAP_sf"/>
</dbReference>
<organism evidence="1 2">
    <name type="scientific">Elysia marginata</name>
    <dbReference type="NCBI Taxonomy" id="1093978"/>
    <lineage>
        <taxon>Eukaryota</taxon>
        <taxon>Metazoa</taxon>
        <taxon>Spiralia</taxon>
        <taxon>Lophotrochozoa</taxon>
        <taxon>Mollusca</taxon>
        <taxon>Gastropoda</taxon>
        <taxon>Heterobranchia</taxon>
        <taxon>Euthyneura</taxon>
        <taxon>Panpulmonata</taxon>
        <taxon>Sacoglossa</taxon>
        <taxon>Placobranchoidea</taxon>
        <taxon>Plakobranchidae</taxon>
        <taxon>Elysia</taxon>
    </lineage>
</organism>
<comment type="caution">
    <text evidence="1">The sequence shown here is derived from an EMBL/GenBank/DDBJ whole genome shotgun (WGS) entry which is preliminary data.</text>
</comment>
<accession>A0AAV4JW85</accession>
<keyword evidence="2" id="KW-1185">Reference proteome</keyword>
<evidence type="ECO:0000313" key="1">
    <source>
        <dbReference type="EMBL" id="GFS25792.1"/>
    </source>
</evidence>
<sequence length="259" mass="28147">MSKRTHRIGCGYASCRRPGGFGQVPFYVCNYASGQYRLDTPYTSGARRCSDCPESCKNGLCDCNGKLCLNSGTLDINKCICKCQKTYTGSDCSVLSCPKEDVWWCKDTPVQDCKKYSNYPYDCPYHCGVCSKTGTKTGTPANNAPPPPAPANPAPKGSSATFISPHGCKFTGQRATAAQCKKYGKKGSDKRFCQSVGGDYTCEDCTRLPNVKTDYCPVMCGLCDAPCGMVCLHKGVLDPDTCTCKCRKKYKGRLCETHV</sequence>
<reference evidence="1 2" key="1">
    <citation type="journal article" date="2021" name="Elife">
        <title>Chloroplast acquisition without the gene transfer in kleptoplastic sea slugs, Plakobranchus ocellatus.</title>
        <authorList>
            <person name="Maeda T."/>
            <person name="Takahashi S."/>
            <person name="Yoshida T."/>
            <person name="Shimamura S."/>
            <person name="Takaki Y."/>
            <person name="Nagai Y."/>
            <person name="Toyoda A."/>
            <person name="Suzuki Y."/>
            <person name="Arimoto A."/>
            <person name="Ishii H."/>
            <person name="Satoh N."/>
            <person name="Nishiyama T."/>
            <person name="Hasebe M."/>
            <person name="Maruyama T."/>
            <person name="Minagawa J."/>
            <person name="Obokata J."/>
            <person name="Shigenobu S."/>
        </authorList>
    </citation>
    <scope>NUCLEOTIDE SEQUENCE [LARGE SCALE GENOMIC DNA]</scope>
</reference>
<dbReference type="SUPFAM" id="SSF55797">
    <property type="entry name" value="PR-1-like"/>
    <property type="match status" value="1"/>
</dbReference>
<name>A0AAV4JW85_9GAST</name>
<proteinExistence type="predicted"/>
<evidence type="ECO:0000313" key="2">
    <source>
        <dbReference type="Proteomes" id="UP000762676"/>
    </source>
</evidence>
<dbReference type="Gene3D" id="3.40.33.10">
    <property type="entry name" value="CAP"/>
    <property type="match status" value="1"/>
</dbReference>
<dbReference type="Proteomes" id="UP000762676">
    <property type="component" value="Unassembled WGS sequence"/>
</dbReference>
<protein>
    <submittedName>
        <fullName evidence="1">Cysteine-rich venom protein Mr30</fullName>
    </submittedName>
</protein>
<dbReference type="EMBL" id="BMAT01003453">
    <property type="protein sequence ID" value="GFS25792.1"/>
    <property type="molecule type" value="Genomic_DNA"/>
</dbReference>
<dbReference type="AlphaFoldDB" id="A0AAV4JW85"/>
<gene>
    <name evidence="1" type="ORF">ElyMa_001696500</name>
</gene>